<protein>
    <submittedName>
        <fullName evidence="2">Helix-turn-helix transcriptional regulator</fullName>
    </submittedName>
</protein>
<accession>A0AAF1KSG3</accession>
<dbReference type="InterPro" id="IPR001387">
    <property type="entry name" value="Cro/C1-type_HTH"/>
</dbReference>
<dbReference type="KEGG" id="rtu:PR017_19935"/>
<evidence type="ECO:0000259" key="1">
    <source>
        <dbReference type="PROSITE" id="PS50943"/>
    </source>
</evidence>
<dbReference type="InterPro" id="IPR010982">
    <property type="entry name" value="Lambda_DNA-bd_dom_sf"/>
</dbReference>
<reference evidence="2 3" key="1">
    <citation type="journal article" date="2018" name="Sci. Rep.">
        <title>Rhizobium tumorigenes sp. nov., a novel plant tumorigenic bacterium isolated from cane gall tumors on thornless blackberry.</title>
        <authorList>
            <person name="Kuzmanovi N."/>
            <person name="Smalla K."/>
            <person name="Gronow S."/>
            <person name="PuBawska J."/>
        </authorList>
    </citation>
    <scope>NUCLEOTIDE SEQUENCE [LARGE SCALE GENOMIC DNA]</scope>
    <source>
        <strain evidence="2 3">1078</strain>
    </source>
</reference>
<evidence type="ECO:0000313" key="3">
    <source>
        <dbReference type="Proteomes" id="UP000249499"/>
    </source>
</evidence>
<dbReference type="PROSITE" id="PS50943">
    <property type="entry name" value="HTH_CROC1"/>
    <property type="match status" value="1"/>
</dbReference>
<dbReference type="Proteomes" id="UP000249499">
    <property type="component" value="Plasmid pRt1078"/>
</dbReference>
<dbReference type="RefSeq" id="WP_111219238.1">
    <property type="nucleotide sequence ID" value="NZ_CP117256.1"/>
</dbReference>
<keyword evidence="3" id="KW-1185">Reference proteome</keyword>
<dbReference type="SMART" id="SM00530">
    <property type="entry name" value="HTH_XRE"/>
    <property type="match status" value="1"/>
</dbReference>
<gene>
    <name evidence="2" type="ORF">PR017_19935</name>
</gene>
<dbReference type="Pfam" id="PF01381">
    <property type="entry name" value="HTH_3"/>
    <property type="match status" value="1"/>
</dbReference>
<keyword evidence="2" id="KW-0614">Plasmid</keyword>
<proteinExistence type="predicted"/>
<sequence>MSRRISKVEGPHPVDVYVGLRLRMRRAQLGMSQTRLADELGITFQQIQKYERGSNRISASMLYDIARVVGAQIAYFFEGLPDMESASLLTTSVPERHKNYLSSPEGLKLIEVMSDLPKSLHSKILSLAVAVRKSSDGGYGNEGTRSREVSDP</sequence>
<dbReference type="Gene3D" id="1.10.260.40">
    <property type="entry name" value="lambda repressor-like DNA-binding domains"/>
    <property type="match status" value="1"/>
</dbReference>
<evidence type="ECO:0000313" key="2">
    <source>
        <dbReference type="EMBL" id="WFR97493.1"/>
    </source>
</evidence>
<geneLocation type="plasmid" evidence="2 3">
    <name>pRt1078</name>
</geneLocation>
<dbReference type="EMBL" id="CP117256">
    <property type="protein sequence ID" value="WFR97493.1"/>
    <property type="molecule type" value="Genomic_DNA"/>
</dbReference>
<dbReference type="AlphaFoldDB" id="A0AAF1KSG3"/>
<feature type="domain" description="HTH cro/C1-type" evidence="1">
    <location>
        <begin position="22"/>
        <end position="76"/>
    </location>
</feature>
<organism evidence="2 3">
    <name type="scientific">Rhizobium tumorigenes</name>
    <dbReference type="NCBI Taxonomy" id="2041385"/>
    <lineage>
        <taxon>Bacteria</taxon>
        <taxon>Pseudomonadati</taxon>
        <taxon>Pseudomonadota</taxon>
        <taxon>Alphaproteobacteria</taxon>
        <taxon>Hyphomicrobiales</taxon>
        <taxon>Rhizobiaceae</taxon>
        <taxon>Rhizobium/Agrobacterium group</taxon>
        <taxon>Rhizobium</taxon>
    </lineage>
</organism>
<reference evidence="3" key="2">
    <citation type="journal article" date="2023" name="MicrobiologyOpen">
        <title>Genomics of the tumorigenes clade of the family Rhizobiaceae and description of Rhizobium rhododendri sp. nov.</title>
        <authorList>
            <person name="Kuzmanovic N."/>
            <person name="diCenzo G.C."/>
            <person name="Bunk B."/>
            <person name="Sproeer C."/>
            <person name="Fruehling A."/>
            <person name="Neumann-Schaal M."/>
            <person name="Overmann J."/>
            <person name="Smalla K."/>
        </authorList>
    </citation>
    <scope>NUCLEOTIDE SEQUENCE [LARGE SCALE GENOMIC DNA]</scope>
    <source>
        <strain evidence="3">1078</strain>
        <plasmid evidence="3">pRt1078</plasmid>
    </source>
</reference>
<dbReference type="GO" id="GO:0003677">
    <property type="term" value="F:DNA binding"/>
    <property type="evidence" value="ECO:0007669"/>
    <property type="project" value="InterPro"/>
</dbReference>
<dbReference type="CDD" id="cd00093">
    <property type="entry name" value="HTH_XRE"/>
    <property type="match status" value="1"/>
</dbReference>
<name>A0AAF1KSG3_9HYPH</name>
<dbReference type="SUPFAM" id="SSF47413">
    <property type="entry name" value="lambda repressor-like DNA-binding domains"/>
    <property type="match status" value="1"/>
</dbReference>